<sequence>MPRVAQPRSLSAATQSGGRGSAASLAKRDILSSLRSVPRQAERLLGQYSKTGPPLEPLSVAELEDLASTVESAVHGLQLGSDAAATQVLGAESICVALLTLASISVRLPAPSAGPEPAELEQQRRIGGPACHLLRRLLLAATPASSAATGRQASLAQGLLGTGALQAAAQQLVTTTTADETQPWTLRRCEAALACITQAMDLLSALAMSPASWSRRDLVGKVAAALAESHLLEHAARLQLRVWRAYPAAAGGKAVAPGLDGCLTRTCAALAAAYMDCTALRMAAGGSGSGNSAASPAEAKLKRVLAGPCVRHALLVCGLATLQQLEGGGKGWTGRPGPCACFGHQHGLVDRPEDAAGTLRALASILREATSPLGPAGPRAGPAANQAVDAPVLPRPAAAHRVLSRLGLAVAGGAVRHSGGDGATRGGGGGSSLCVCDGMPPKARVDVVVYSLAGIMGFLLTCPRHDQGRWQGMATYAWRLLGWALGPPLLAACSQRRRLELGTILRLLLLAGGKPDVPTVEALEEAPPSVAAALAGGALPLLERLLRRAGEDPVGPEASCLRDLPYGTVLPLLAHGEPLQANALLATLTKLLRRIEPQELLRDAGDARTDSMSLIWLALQALRHASSRPASRSGQPPSRLPRRGPSEADASAAGSEDNGSGLSGDGASSSVVVDATTPPGVERLTLVLALALPEWLAELSHLLWRAIARQTNIWEQEDQQALQELSAARFGGGTSGGASGARGAVRSRRGGAAAVPTPHGELGESALLFTSLTKLLEVLVDFSARRPTAAKAGGDGGDAKSDGSCEEWWFAGLEVSAIVPLVGAALGLVDLCRTHDERHPRLGELCQSLAYWVARLALVHPGAVRPHVQRRAAAYPARTPEWRVASAGALARVLHGIKGGTDAPAAKYAHAVAAVAWCLDAWAAGEEAVVQGVRLRLAEAPWWVERLVITPGEARRRLGVPGFCAHPACANLAGDSEAAVRLRRRRGCKRAAYYCRECQTAH</sequence>
<dbReference type="EMBL" id="JAEHOE010000050">
    <property type="protein sequence ID" value="KAG2491813.1"/>
    <property type="molecule type" value="Genomic_DNA"/>
</dbReference>
<feature type="region of interest" description="Disordered" evidence="1">
    <location>
        <begin position="732"/>
        <end position="756"/>
    </location>
</feature>
<evidence type="ECO:0000313" key="2">
    <source>
        <dbReference type="EMBL" id="KAG2491813.1"/>
    </source>
</evidence>
<feature type="region of interest" description="Disordered" evidence="1">
    <location>
        <begin position="1"/>
        <end position="24"/>
    </location>
</feature>
<organism evidence="2 3">
    <name type="scientific">Edaphochlamys debaryana</name>
    <dbReference type="NCBI Taxonomy" id="47281"/>
    <lineage>
        <taxon>Eukaryota</taxon>
        <taxon>Viridiplantae</taxon>
        <taxon>Chlorophyta</taxon>
        <taxon>core chlorophytes</taxon>
        <taxon>Chlorophyceae</taxon>
        <taxon>CS clade</taxon>
        <taxon>Chlamydomonadales</taxon>
        <taxon>Chlamydomonadales incertae sedis</taxon>
        <taxon>Edaphochlamys</taxon>
    </lineage>
</organism>
<name>A0A835XZD4_9CHLO</name>
<accession>A0A835XZD4</accession>
<proteinExistence type="predicted"/>
<keyword evidence="3" id="KW-1185">Reference proteome</keyword>
<feature type="compositionally biased region" description="Low complexity" evidence="1">
    <location>
        <begin position="647"/>
        <end position="674"/>
    </location>
</feature>
<feature type="region of interest" description="Disordered" evidence="1">
    <location>
        <begin position="626"/>
        <end position="674"/>
    </location>
</feature>
<dbReference type="AlphaFoldDB" id="A0A835XZD4"/>
<reference evidence="2" key="1">
    <citation type="journal article" date="2020" name="bioRxiv">
        <title>Comparative genomics of Chlamydomonas.</title>
        <authorList>
            <person name="Craig R.J."/>
            <person name="Hasan A.R."/>
            <person name="Ness R.W."/>
            <person name="Keightley P.D."/>
        </authorList>
    </citation>
    <scope>NUCLEOTIDE SEQUENCE</scope>
    <source>
        <strain evidence="2">CCAP 11/70</strain>
    </source>
</reference>
<comment type="caution">
    <text evidence="2">The sequence shown here is derived from an EMBL/GenBank/DDBJ whole genome shotgun (WGS) entry which is preliminary data.</text>
</comment>
<dbReference type="Proteomes" id="UP000612055">
    <property type="component" value="Unassembled WGS sequence"/>
</dbReference>
<gene>
    <name evidence="2" type="ORF">HYH03_009973</name>
</gene>
<protein>
    <submittedName>
        <fullName evidence="2">Uncharacterized protein</fullName>
    </submittedName>
</protein>
<evidence type="ECO:0000256" key="1">
    <source>
        <dbReference type="SAM" id="MobiDB-lite"/>
    </source>
</evidence>
<evidence type="ECO:0000313" key="3">
    <source>
        <dbReference type="Proteomes" id="UP000612055"/>
    </source>
</evidence>